<name>A0ABU1TPN8_9FLAO</name>
<reference evidence="3 4" key="1">
    <citation type="submission" date="2023-07" db="EMBL/GenBank/DDBJ databases">
        <title>Sorghum-associated microbial communities from plants grown in Nebraska, USA.</title>
        <authorList>
            <person name="Schachtman D."/>
        </authorList>
    </citation>
    <scope>NUCLEOTIDE SEQUENCE [LARGE SCALE GENOMIC DNA]</scope>
    <source>
        <strain evidence="3 4">3773</strain>
    </source>
</reference>
<keyword evidence="1" id="KW-0732">Signal</keyword>
<dbReference type="InterPro" id="IPR025665">
    <property type="entry name" value="Beta-barrel_OMP_2"/>
</dbReference>
<evidence type="ECO:0000313" key="3">
    <source>
        <dbReference type="EMBL" id="MDR6967935.1"/>
    </source>
</evidence>
<dbReference type="InterPro" id="IPR011250">
    <property type="entry name" value="OMP/PagP_B-barrel"/>
</dbReference>
<feature type="signal peptide" evidence="1">
    <location>
        <begin position="1"/>
        <end position="20"/>
    </location>
</feature>
<organism evidence="3 4">
    <name type="scientific">Flavobacterium arsenatis</name>
    <dbReference type="NCBI Taxonomy" id="1484332"/>
    <lineage>
        <taxon>Bacteria</taxon>
        <taxon>Pseudomonadati</taxon>
        <taxon>Bacteroidota</taxon>
        <taxon>Flavobacteriia</taxon>
        <taxon>Flavobacteriales</taxon>
        <taxon>Flavobacteriaceae</taxon>
        <taxon>Flavobacterium</taxon>
    </lineage>
</organism>
<protein>
    <submittedName>
        <fullName evidence="3">Opacity protein-like surface antigen</fullName>
    </submittedName>
</protein>
<dbReference type="Pfam" id="PF13568">
    <property type="entry name" value="OMP_b-brl_2"/>
    <property type="match status" value="1"/>
</dbReference>
<sequence length="180" mass="19402">MKKLFIMAILFVAGSTSMNAQGIDFGVKAGANFAKLDGEGFEGDNLTSFHVGGLVEINVFENFSVQPELLYSSQGTKVDGVGDFKLDYISVPVLAKFYLISDKLSLEAGPQFSFLINDSSPSVEDQLETKSFDFAALGGLAFDITNNVFVQARYVAGLTDTSKDAKITNQVIQLSVGLKF</sequence>
<evidence type="ECO:0000313" key="4">
    <source>
        <dbReference type="Proteomes" id="UP001255185"/>
    </source>
</evidence>
<feature type="chain" id="PRO_5045882001" evidence="1">
    <location>
        <begin position="21"/>
        <end position="180"/>
    </location>
</feature>
<proteinExistence type="predicted"/>
<dbReference type="SUPFAM" id="SSF56925">
    <property type="entry name" value="OMPA-like"/>
    <property type="match status" value="1"/>
</dbReference>
<dbReference type="RefSeq" id="WP_310026316.1">
    <property type="nucleotide sequence ID" value="NZ_JAVDVI010000007.1"/>
</dbReference>
<dbReference type="Proteomes" id="UP001255185">
    <property type="component" value="Unassembled WGS sequence"/>
</dbReference>
<dbReference type="EMBL" id="JAVDVI010000007">
    <property type="protein sequence ID" value="MDR6967935.1"/>
    <property type="molecule type" value="Genomic_DNA"/>
</dbReference>
<gene>
    <name evidence="3" type="ORF">J2X31_001949</name>
</gene>
<comment type="caution">
    <text evidence="3">The sequence shown here is derived from an EMBL/GenBank/DDBJ whole genome shotgun (WGS) entry which is preliminary data.</text>
</comment>
<feature type="domain" description="Outer membrane protein beta-barrel" evidence="2">
    <location>
        <begin position="20"/>
        <end position="161"/>
    </location>
</feature>
<evidence type="ECO:0000256" key="1">
    <source>
        <dbReference type="SAM" id="SignalP"/>
    </source>
</evidence>
<keyword evidence="4" id="KW-1185">Reference proteome</keyword>
<accession>A0ABU1TPN8</accession>
<evidence type="ECO:0000259" key="2">
    <source>
        <dbReference type="Pfam" id="PF13568"/>
    </source>
</evidence>